<dbReference type="RefSeq" id="WP_150884138.1">
    <property type="nucleotide sequence ID" value="NZ_QDCA01000003.1"/>
</dbReference>
<proteinExistence type="predicted"/>
<evidence type="ECO:0000313" key="2">
    <source>
        <dbReference type="EMBL" id="KAA9534088.1"/>
    </source>
</evidence>
<sequence length="71" mass="8328">MITAKEFKSPYYNLKVLIDKKNLTQAKIADEIGMDRSTFNLKINRSKGRDFTFEEAIKISVILNEKIDHFF</sequence>
<dbReference type="CDD" id="cd00093">
    <property type="entry name" value="HTH_XRE"/>
    <property type="match status" value="1"/>
</dbReference>
<dbReference type="InterPro" id="IPR010982">
    <property type="entry name" value="Lambda_DNA-bd_dom_sf"/>
</dbReference>
<dbReference type="EMBL" id="QDCA01000003">
    <property type="protein sequence ID" value="KAA9534088.1"/>
    <property type="molecule type" value="Genomic_DNA"/>
</dbReference>
<dbReference type="SUPFAM" id="SSF47413">
    <property type="entry name" value="lambda repressor-like DNA-binding domains"/>
    <property type="match status" value="1"/>
</dbReference>
<dbReference type="InterPro" id="IPR001387">
    <property type="entry name" value="Cro/C1-type_HTH"/>
</dbReference>
<gene>
    <name evidence="2" type="ORF">DCK33_08075</name>
</gene>
<accession>A0A6C8MZX8</accession>
<comment type="caution">
    <text evidence="2">The sequence shown here is derived from an EMBL/GenBank/DDBJ whole genome shotgun (WGS) entry which is preliminary data.</text>
</comment>
<dbReference type="PROSITE" id="PS50943">
    <property type="entry name" value="HTH_CROC1"/>
    <property type="match status" value="1"/>
</dbReference>
<evidence type="ECO:0000259" key="1">
    <source>
        <dbReference type="PROSITE" id="PS50943"/>
    </source>
</evidence>
<organism evidence="2">
    <name type="scientific">Listeria monocytogenes</name>
    <dbReference type="NCBI Taxonomy" id="1639"/>
    <lineage>
        <taxon>Bacteria</taxon>
        <taxon>Bacillati</taxon>
        <taxon>Bacillota</taxon>
        <taxon>Bacilli</taxon>
        <taxon>Bacillales</taxon>
        <taxon>Listeriaceae</taxon>
        <taxon>Listeria</taxon>
    </lineage>
</organism>
<dbReference type="AlphaFoldDB" id="A0A6C8MZX8"/>
<name>A0A6C8MZX8_LISMN</name>
<dbReference type="GO" id="GO:0003677">
    <property type="term" value="F:DNA binding"/>
    <property type="evidence" value="ECO:0007669"/>
    <property type="project" value="InterPro"/>
</dbReference>
<dbReference type="Gene3D" id="1.10.260.40">
    <property type="entry name" value="lambda repressor-like DNA-binding domains"/>
    <property type="match status" value="1"/>
</dbReference>
<feature type="domain" description="HTH cro/C1-type" evidence="1">
    <location>
        <begin position="14"/>
        <end position="70"/>
    </location>
</feature>
<protein>
    <submittedName>
        <fullName evidence="2">XRE family transcriptional regulator</fullName>
    </submittedName>
</protein>
<reference evidence="2" key="1">
    <citation type="submission" date="2018-04" db="EMBL/GenBank/DDBJ databases">
        <title>Genome Analysis of a Prevalent Clone of Listeria monocytogenes Sequence Type 87 in China.</title>
        <authorList>
            <person name="Wang Y."/>
        </authorList>
    </citation>
    <scope>NUCLEOTIDE SEQUENCE</scope>
    <source>
        <strain evidence="2">ICDC_LM0449</strain>
    </source>
</reference>